<name>A0AAV6RXK2_SOLSE</name>
<feature type="signal peptide" evidence="7">
    <location>
        <begin position="1"/>
        <end position="19"/>
    </location>
</feature>
<keyword evidence="9" id="KW-1185">Reference proteome</keyword>
<evidence type="ECO:0000256" key="6">
    <source>
        <dbReference type="SAM" id="Phobius"/>
    </source>
</evidence>
<feature type="compositionally biased region" description="Acidic residues" evidence="5">
    <location>
        <begin position="321"/>
        <end position="351"/>
    </location>
</feature>
<organism evidence="8 9">
    <name type="scientific">Solea senegalensis</name>
    <name type="common">Senegalese sole</name>
    <dbReference type="NCBI Taxonomy" id="28829"/>
    <lineage>
        <taxon>Eukaryota</taxon>
        <taxon>Metazoa</taxon>
        <taxon>Chordata</taxon>
        <taxon>Craniata</taxon>
        <taxon>Vertebrata</taxon>
        <taxon>Euteleostomi</taxon>
        <taxon>Actinopterygii</taxon>
        <taxon>Neopterygii</taxon>
        <taxon>Teleostei</taxon>
        <taxon>Neoteleostei</taxon>
        <taxon>Acanthomorphata</taxon>
        <taxon>Carangaria</taxon>
        <taxon>Pleuronectiformes</taxon>
        <taxon>Pleuronectoidei</taxon>
        <taxon>Soleidae</taxon>
        <taxon>Solea</taxon>
    </lineage>
</organism>
<evidence type="ECO:0000256" key="5">
    <source>
        <dbReference type="SAM" id="MobiDB-lite"/>
    </source>
</evidence>
<dbReference type="PANTHER" id="PTHR23121:SF9">
    <property type="entry name" value="SODIUM-DEPENDENT GLUCOSE TRANSPORTER 1"/>
    <property type="match status" value="1"/>
</dbReference>
<evidence type="ECO:0000256" key="7">
    <source>
        <dbReference type="SAM" id="SignalP"/>
    </source>
</evidence>
<keyword evidence="2 6" id="KW-0812">Transmembrane</keyword>
<gene>
    <name evidence="8" type="ORF">JOB18_025951</name>
</gene>
<evidence type="ECO:0000256" key="1">
    <source>
        <dbReference type="ARBA" id="ARBA00008335"/>
    </source>
</evidence>
<comment type="caution">
    <text evidence="8">The sequence shown here is derived from an EMBL/GenBank/DDBJ whole genome shotgun (WGS) entry which is preliminary data.</text>
</comment>
<keyword evidence="7" id="KW-0732">Signal</keyword>
<evidence type="ECO:0000313" key="8">
    <source>
        <dbReference type="EMBL" id="KAG7508847.1"/>
    </source>
</evidence>
<dbReference type="FunFam" id="1.20.1250.20:FF:000508">
    <property type="entry name" value="Sodium-dependent glucose transporter 1"/>
    <property type="match status" value="1"/>
</dbReference>
<sequence length="398" mass="43276">MQAMHFSWAAGAFVSPIIAKLLFGLDGNSSMETMATNSTLPGITTSNDPKFLCYINSTLGSMWAYIMIGTFLGLVAFLFFLLFTCTSASYDKARTTPGKRPVAKHHKAVVVLLAFFYFFYVGAEVMYGSFIYNYAKDYARMPQAEAAGLNSLFWATFAVFRGLAVFLVACLYPGTLILLSLVGCTLSSLLHCLFSREKVVMWSCSALYGASMATTFPSGISWLEQYTAVTGNVASVLVVGAALGEMVLPTVLGFLLGKFSEHPLLMYLSLIMATITSILFPVIYKLAATPSGQSRRTCIRGRPHADDSEFCQALLDSGAKDEDEEEEEGDEPDTEADQWNDADFEVIEMDDAASLVSSPDKTPSPLDATASPPPTVSFSGGDSPRRKLLLSANREKRD</sequence>
<feature type="transmembrane region" description="Helical" evidence="6">
    <location>
        <begin position="152"/>
        <end position="179"/>
    </location>
</feature>
<keyword evidence="3 6" id="KW-1133">Transmembrane helix</keyword>
<feature type="transmembrane region" description="Helical" evidence="6">
    <location>
        <begin position="109"/>
        <end position="132"/>
    </location>
</feature>
<feature type="transmembrane region" description="Helical" evidence="6">
    <location>
        <begin position="199"/>
        <end position="222"/>
    </location>
</feature>
<reference evidence="8 9" key="1">
    <citation type="journal article" date="2021" name="Sci. Rep.">
        <title>Chromosome anchoring in Senegalese sole (Solea senegalensis) reveals sex-associated markers and genome rearrangements in flatfish.</title>
        <authorList>
            <person name="Guerrero-Cozar I."/>
            <person name="Gomez-Garrido J."/>
            <person name="Berbel C."/>
            <person name="Martinez-Blanch J.F."/>
            <person name="Alioto T."/>
            <person name="Claros M.G."/>
            <person name="Gagnaire P.A."/>
            <person name="Manchado M."/>
        </authorList>
    </citation>
    <scope>NUCLEOTIDE SEQUENCE [LARGE SCALE GENOMIC DNA]</scope>
    <source>
        <strain evidence="8">Sse05_10M</strain>
    </source>
</reference>
<evidence type="ECO:0000256" key="4">
    <source>
        <dbReference type="ARBA" id="ARBA00023136"/>
    </source>
</evidence>
<proteinExistence type="inferred from homology"/>
<dbReference type="EMBL" id="JAGKHQ010000009">
    <property type="protein sequence ID" value="KAG7508847.1"/>
    <property type="molecule type" value="Genomic_DNA"/>
</dbReference>
<dbReference type="AlphaFoldDB" id="A0AAV6RXK2"/>
<feature type="transmembrane region" description="Helical" evidence="6">
    <location>
        <begin position="264"/>
        <end position="284"/>
    </location>
</feature>
<keyword evidence="4 6" id="KW-0472">Membrane</keyword>
<comment type="similarity">
    <text evidence="1">Belongs to the major facilitator superfamily.</text>
</comment>
<dbReference type="PANTHER" id="PTHR23121">
    <property type="entry name" value="SODIUM-DEPENDENT GLUCOSE TRANSPORTER 1"/>
    <property type="match status" value="1"/>
</dbReference>
<feature type="chain" id="PRO_5043529371" description="Sodium-dependent glucose transporter 1" evidence="7">
    <location>
        <begin position="20"/>
        <end position="398"/>
    </location>
</feature>
<feature type="transmembrane region" description="Helical" evidence="6">
    <location>
        <begin position="62"/>
        <end position="88"/>
    </location>
</feature>
<evidence type="ECO:0000256" key="3">
    <source>
        <dbReference type="ARBA" id="ARBA00022989"/>
    </source>
</evidence>
<protein>
    <recommendedName>
        <fullName evidence="10">Sodium-dependent glucose transporter 1</fullName>
    </recommendedName>
</protein>
<feature type="transmembrane region" description="Helical" evidence="6">
    <location>
        <begin position="234"/>
        <end position="257"/>
    </location>
</feature>
<evidence type="ECO:0008006" key="10">
    <source>
        <dbReference type="Google" id="ProtNLM"/>
    </source>
</evidence>
<dbReference type="Proteomes" id="UP000693946">
    <property type="component" value="Linkage Group LG17"/>
</dbReference>
<evidence type="ECO:0000313" key="9">
    <source>
        <dbReference type="Proteomes" id="UP000693946"/>
    </source>
</evidence>
<feature type="region of interest" description="Disordered" evidence="5">
    <location>
        <begin position="318"/>
        <end position="398"/>
    </location>
</feature>
<accession>A0AAV6RXK2</accession>
<evidence type="ECO:0000256" key="2">
    <source>
        <dbReference type="ARBA" id="ARBA00022692"/>
    </source>
</evidence>